<dbReference type="RefSeq" id="WP_203366806.1">
    <property type="nucleotide sequence ID" value="NZ_WSFT01000039.1"/>
</dbReference>
<dbReference type="EMBL" id="WSFT01000039">
    <property type="protein sequence ID" value="MBS4538880.1"/>
    <property type="molecule type" value="Genomic_DNA"/>
</dbReference>
<sequence>MNIIKWIFIELLLPITILKAGLITISFAALIYTVQKVMLTKVSSANQSNDIIYAVTELRRRYTAGKISEEEYQKILNGVTK</sequence>
<feature type="transmembrane region" description="Helical" evidence="1">
    <location>
        <begin position="6"/>
        <end position="32"/>
    </location>
</feature>
<evidence type="ECO:0008006" key="4">
    <source>
        <dbReference type="Google" id="ProtNLM"/>
    </source>
</evidence>
<name>A0A942Z9H5_9FIRM</name>
<dbReference type="Proteomes" id="UP000724672">
    <property type="component" value="Unassembled WGS sequence"/>
</dbReference>
<comment type="caution">
    <text evidence="2">The sequence shown here is derived from an EMBL/GenBank/DDBJ whole genome shotgun (WGS) entry which is preliminary data.</text>
</comment>
<evidence type="ECO:0000313" key="2">
    <source>
        <dbReference type="EMBL" id="MBS4538880.1"/>
    </source>
</evidence>
<dbReference type="AlphaFoldDB" id="A0A942Z9H5"/>
<keyword evidence="3" id="KW-1185">Reference proteome</keyword>
<keyword evidence="1" id="KW-1133">Transmembrane helix</keyword>
<accession>A0A942Z9H5</accession>
<reference evidence="2" key="1">
    <citation type="submission" date="2019-12" db="EMBL/GenBank/DDBJ databases">
        <title>Clostridiaceae gen. nov. sp. nov., isolated from sediment in Xinjiang, China.</title>
        <authorList>
            <person name="Zhang R."/>
        </authorList>
    </citation>
    <scope>NUCLEOTIDE SEQUENCE</scope>
    <source>
        <strain evidence="2">D2Q-11</strain>
    </source>
</reference>
<proteinExistence type="predicted"/>
<protein>
    <recommendedName>
        <fullName evidence="4">SHOCT domain-containing protein</fullName>
    </recommendedName>
</protein>
<organism evidence="2 3">
    <name type="scientific">Anaeromonas frigoriresistens</name>
    <dbReference type="NCBI Taxonomy" id="2683708"/>
    <lineage>
        <taxon>Bacteria</taxon>
        <taxon>Bacillati</taxon>
        <taxon>Bacillota</taxon>
        <taxon>Tissierellia</taxon>
        <taxon>Tissierellales</taxon>
        <taxon>Thermohalobacteraceae</taxon>
        <taxon>Anaeromonas</taxon>
    </lineage>
</organism>
<evidence type="ECO:0000313" key="3">
    <source>
        <dbReference type="Proteomes" id="UP000724672"/>
    </source>
</evidence>
<keyword evidence="1" id="KW-0472">Membrane</keyword>
<evidence type="ECO:0000256" key="1">
    <source>
        <dbReference type="SAM" id="Phobius"/>
    </source>
</evidence>
<gene>
    <name evidence="2" type="ORF">GOQ27_10415</name>
</gene>
<keyword evidence="1" id="KW-0812">Transmembrane</keyword>